<dbReference type="STRING" id="388357.GCA_001580365_02506"/>
<dbReference type="PROSITE" id="PS00867">
    <property type="entry name" value="CPSASE_2"/>
    <property type="match status" value="1"/>
</dbReference>
<dbReference type="FunFam" id="3.30.1490.20:FF:000018">
    <property type="entry name" value="Biotin carboxylase"/>
    <property type="match status" value="1"/>
</dbReference>
<comment type="cofactor">
    <cofactor evidence="1">
        <name>biotin</name>
        <dbReference type="ChEBI" id="CHEBI:57586"/>
    </cofactor>
</comment>
<dbReference type="EC" id="6.3.4.14" evidence="2"/>
<evidence type="ECO:0000313" key="11">
    <source>
        <dbReference type="EMBL" id="GEO96518.1"/>
    </source>
</evidence>
<keyword evidence="12" id="KW-1185">Reference proteome</keyword>
<evidence type="ECO:0000256" key="1">
    <source>
        <dbReference type="ARBA" id="ARBA00001953"/>
    </source>
</evidence>
<name>A0A512IFS2_9MICC</name>
<feature type="domain" description="Biotin carboxylation" evidence="10">
    <location>
        <begin position="1"/>
        <end position="444"/>
    </location>
</feature>
<keyword evidence="3" id="KW-0436">Ligase</keyword>
<dbReference type="SUPFAM" id="SSF51230">
    <property type="entry name" value="Single hybrid motif"/>
    <property type="match status" value="1"/>
</dbReference>
<dbReference type="InterPro" id="IPR000089">
    <property type="entry name" value="Biotin_lipoyl"/>
</dbReference>
<feature type="domain" description="ATP-grasp" evidence="9">
    <location>
        <begin position="119"/>
        <end position="316"/>
    </location>
</feature>
<dbReference type="Pfam" id="PF02786">
    <property type="entry name" value="CPSase_L_D2"/>
    <property type="match status" value="1"/>
</dbReference>
<dbReference type="Pfam" id="PF00289">
    <property type="entry name" value="Biotin_carb_N"/>
    <property type="match status" value="1"/>
</dbReference>
<dbReference type="GO" id="GO:0005524">
    <property type="term" value="F:ATP binding"/>
    <property type="evidence" value="ECO:0007669"/>
    <property type="project" value="UniProtKB-UniRule"/>
</dbReference>
<dbReference type="InterPro" id="IPR001882">
    <property type="entry name" value="Biotin_BS"/>
</dbReference>
<evidence type="ECO:0000259" key="10">
    <source>
        <dbReference type="PROSITE" id="PS50979"/>
    </source>
</evidence>
<dbReference type="Pfam" id="PF02785">
    <property type="entry name" value="Biotin_carb_C"/>
    <property type="match status" value="1"/>
</dbReference>
<dbReference type="PANTHER" id="PTHR18866">
    <property type="entry name" value="CARBOXYLASE:PYRUVATE/ACETYL-COA/PROPIONYL-COA CARBOXYLASE"/>
    <property type="match status" value="1"/>
</dbReference>
<dbReference type="PROSITE" id="PS50975">
    <property type="entry name" value="ATP_GRASP"/>
    <property type="match status" value="1"/>
</dbReference>
<keyword evidence="6" id="KW-0092">Biotin</keyword>
<evidence type="ECO:0000256" key="5">
    <source>
        <dbReference type="ARBA" id="ARBA00022840"/>
    </source>
</evidence>
<dbReference type="GO" id="GO:0046872">
    <property type="term" value="F:metal ion binding"/>
    <property type="evidence" value="ECO:0007669"/>
    <property type="project" value="InterPro"/>
</dbReference>
<evidence type="ECO:0000259" key="9">
    <source>
        <dbReference type="PROSITE" id="PS50975"/>
    </source>
</evidence>
<dbReference type="InterPro" id="IPR005479">
    <property type="entry name" value="CPAse_ATP-bd"/>
</dbReference>
<dbReference type="InterPro" id="IPR011761">
    <property type="entry name" value="ATP-grasp"/>
</dbReference>
<sequence>MRKILIANRGEIAVRVVHACAEAGLTSVAVYADPDADAPHVLLADEAYALEGVSATETYLDAQAVLAVAQRCGADAVHPGYGFLSENADFARAVMDAGLTWIGPSPETIVLLGDKVAAREIARRAGAPLVPGSDGPVESPADARAFAEEHGLPVIVKAAHGGGGRGMRVVRELAQVEDAFVSAAREAQSAFGRGECFVERFLDRPRHVEAQVMADAHGHVVVLGTRDCSLQRRHQKLVEEAPAPFLTDEQRQRIAAAAEGIFREAGYVGVGTAEFLVAQDGLISFLEVNTRLQVEHPITEEVYGVDLVRAQLAVAAGDPLPMLETPPARGHALEFRINAEDPGRGFLPSGGTVEAVDTPTGPGVRVDSGVHRGTRVATSFDSLLLKLVISAPTREQALVRARTALRELQVHGVATTIPFHRAVLDAPAFAGGDGLGVWTTWIEEEFADRLTPDTDYARAGEQGRTRLTVDVDGRRMRIGIPDALAAALGSAPAGGGAPGPVPAADDGAVTAPFAGTLVSWLVAEGDTVEAGQDLAVLEAMKTESRLTAPRAGTVRELSAGPGDAVAADQVLARLD</sequence>
<evidence type="ECO:0000259" key="8">
    <source>
        <dbReference type="PROSITE" id="PS50968"/>
    </source>
</evidence>
<accession>A0A512IFS2</accession>
<dbReference type="RefSeq" id="WP_062736024.1">
    <property type="nucleotide sequence ID" value="NZ_BJZS01000088.1"/>
</dbReference>
<dbReference type="CDD" id="cd06850">
    <property type="entry name" value="biotinyl_domain"/>
    <property type="match status" value="1"/>
</dbReference>
<dbReference type="InterPro" id="IPR005481">
    <property type="entry name" value="BC-like_N"/>
</dbReference>
<dbReference type="FunFam" id="3.40.50.20:FF:000010">
    <property type="entry name" value="Propionyl-CoA carboxylase subunit alpha"/>
    <property type="match status" value="1"/>
</dbReference>
<dbReference type="Gene3D" id="2.40.50.100">
    <property type="match status" value="1"/>
</dbReference>
<dbReference type="EMBL" id="BJZS01000088">
    <property type="protein sequence ID" value="GEO96518.1"/>
    <property type="molecule type" value="Genomic_DNA"/>
</dbReference>
<dbReference type="Pfam" id="PF00364">
    <property type="entry name" value="Biotin_lipoyl"/>
    <property type="match status" value="1"/>
</dbReference>
<dbReference type="Gene3D" id="3.30.470.20">
    <property type="entry name" value="ATP-grasp fold, B domain"/>
    <property type="match status" value="1"/>
</dbReference>
<protein>
    <recommendedName>
        <fullName evidence="2">biotin carboxylase</fullName>
        <ecNumber evidence="2">6.3.4.14</ecNumber>
    </recommendedName>
</protein>
<organism evidence="11 12">
    <name type="scientific">Kocuria turfanensis</name>
    <dbReference type="NCBI Taxonomy" id="388357"/>
    <lineage>
        <taxon>Bacteria</taxon>
        <taxon>Bacillati</taxon>
        <taxon>Actinomycetota</taxon>
        <taxon>Actinomycetes</taxon>
        <taxon>Micrococcales</taxon>
        <taxon>Micrococcaceae</taxon>
        <taxon>Kocuria</taxon>
    </lineage>
</organism>
<dbReference type="Proteomes" id="UP000321103">
    <property type="component" value="Unassembled WGS sequence"/>
</dbReference>
<dbReference type="AlphaFoldDB" id="A0A512IFS2"/>
<evidence type="ECO:0000256" key="6">
    <source>
        <dbReference type="ARBA" id="ARBA00023267"/>
    </source>
</evidence>
<evidence type="ECO:0000256" key="7">
    <source>
        <dbReference type="PROSITE-ProRule" id="PRU00409"/>
    </source>
</evidence>
<dbReference type="InterPro" id="IPR016185">
    <property type="entry name" value="PreATP-grasp_dom_sf"/>
</dbReference>
<dbReference type="SMART" id="SM00878">
    <property type="entry name" value="Biotin_carb_C"/>
    <property type="match status" value="1"/>
</dbReference>
<proteinExistence type="predicted"/>
<keyword evidence="5 7" id="KW-0067">ATP-binding</keyword>
<evidence type="ECO:0000256" key="4">
    <source>
        <dbReference type="ARBA" id="ARBA00022741"/>
    </source>
</evidence>
<dbReference type="PROSITE" id="PS50968">
    <property type="entry name" value="BIOTINYL_LIPOYL"/>
    <property type="match status" value="1"/>
</dbReference>
<dbReference type="SUPFAM" id="SSF52440">
    <property type="entry name" value="PreATP-grasp domain"/>
    <property type="match status" value="1"/>
</dbReference>
<dbReference type="InterPro" id="IPR005482">
    <property type="entry name" value="Biotin_COase_C"/>
</dbReference>
<dbReference type="PANTHER" id="PTHR18866:SF33">
    <property type="entry name" value="METHYLCROTONOYL-COA CARBOXYLASE SUBUNIT ALPHA, MITOCHONDRIAL-RELATED"/>
    <property type="match status" value="1"/>
</dbReference>
<dbReference type="GO" id="GO:0004075">
    <property type="term" value="F:biotin carboxylase activity"/>
    <property type="evidence" value="ECO:0007669"/>
    <property type="project" value="UniProtKB-EC"/>
</dbReference>
<dbReference type="PROSITE" id="PS50979">
    <property type="entry name" value="BC"/>
    <property type="match status" value="1"/>
</dbReference>
<dbReference type="SUPFAM" id="SSF51246">
    <property type="entry name" value="Rudiment single hybrid motif"/>
    <property type="match status" value="1"/>
</dbReference>
<evidence type="ECO:0000256" key="3">
    <source>
        <dbReference type="ARBA" id="ARBA00022598"/>
    </source>
</evidence>
<reference evidence="11 12" key="1">
    <citation type="submission" date="2019-07" db="EMBL/GenBank/DDBJ databases">
        <title>Whole genome shotgun sequence of Kocuria turfanensis NBRC 107627.</title>
        <authorList>
            <person name="Hosoyama A."/>
            <person name="Uohara A."/>
            <person name="Ohji S."/>
            <person name="Ichikawa N."/>
        </authorList>
    </citation>
    <scope>NUCLEOTIDE SEQUENCE [LARGE SCALE GENOMIC DNA]</scope>
    <source>
        <strain evidence="11 12">NBRC 107627</strain>
    </source>
</reference>
<comment type="caution">
    <text evidence="11">The sequence shown here is derived from an EMBL/GenBank/DDBJ whole genome shotgun (WGS) entry which is preliminary data.</text>
</comment>
<feature type="domain" description="Lipoyl-binding" evidence="8">
    <location>
        <begin position="498"/>
        <end position="575"/>
    </location>
</feature>
<keyword evidence="4 7" id="KW-0547">Nucleotide-binding</keyword>
<dbReference type="InterPro" id="IPR011764">
    <property type="entry name" value="Biotin_carboxylation_dom"/>
</dbReference>
<dbReference type="InterPro" id="IPR011053">
    <property type="entry name" value="Single_hybrid_motif"/>
</dbReference>
<dbReference type="InterPro" id="IPR050856">
    <property type="entry name" value="Biotin_carboxylase_complex"/>
</dbReference>
<dbReference type="PROSITE" id="PS00188">
    <property type="entry name" value="BIOTIN"/>
    <property type="match status" value="1"/>
</dbReference>
<gene>
    <name evidence="11" type="ORF">KTU01_26410</name>
</gene>
<dbReference type="InterPro" id="IPR011054">
    <property type="entry name" value="Rudment_hybrid_motif"/>
</dbReference>
<dbReference type="SUPFAM" id="SSF56059">
    <property type="entry name" value="Glutathione synthetase ATP-binding domain-like"/>
    <property type="match status" value="1"/>
</dbReference>
<evidence type="ECO:0000313" key="12">
    <source>
        <dbReference type="Proteomes" id="UP000321103"/>
    </source>
</evidence>
<evidence type="ECO:0000256" key="2">
    <source>
        <dbReference type="ARBA" id="ARBA00013263"/>
    </source>
</evidence>